<feature type="domain" description="RNA polymerase sigma-70 region 2" evidence="5">
    <location>
        <begin position="53"/>
        <end position="111"/>
    </location>
</feature>
<dbReference type="KEGG" id="pmf:P9303_14271"/>
<dbReference type="InterPro" id="IPR013324">
    <property type="entry name" value="RNA_pol_sigma_r3/r4-like"/>
</dbReference>
<reference evidence="6" key="2">
    <citation type="submission" date="2007-01" db="EMBL/GenBank/DDBJ databases">
        <authorList>
            <person name="Chisholm S."/>
            <person name="Huang K."/>
            <person name="Martiny A."/>
            <person name="Kettler G."/>
            <person name="Zucker J."/>
            <person name="Coleman M."/>
            <person name="Keller K."/>
            <person name="Arkin A."/>
            <person name="Coe A."/>
            <person name="Rodrigue S."/>
            <person name="Church G."/>
            <person name="Ferriera S."/>
            <person name="Johnson J."/>
            <person name="Kravitz S."/>
            <person name="Beeson K."/>
            <person name="Sutton G."/>
            <person name="Rogers Y.-H."/>
            <person name="Friedman R."/>
            <person name="Frazier M."/>
            <person name="Venter J.C."/>
        </authorList>
    </citation>
    <scope>NUCLEOTIDE SEQUENCE</scope>
    <source>
        <strain evidence="6">MIT 9303</strain>
    </source>
</reference>
<reference evidence="6" key="1">
    <citation type="journal article" date="2007" name="PLoS Genet.">
        <title>Patterns and implications of gene gain and loss in the evolution of Prochlorococcus.</title>
        <authorList>
            <person name="Kettler G.C."/>
            <person name="Martiny A.C."/>
            <person name="Huang K."/>
            <person name="Zucker J."/>
            <person name="Coleman M.L."/>
            <person name="Rodrigue S."/>
            <person name="Chen F."/>
            <person name="Lapidus A."/>
            <person name="Ferriera S."/>
            <person name="Johnson J."/>
            <person name="Steglich C."/>
            <person name="Church G.M."/>
            <person name="Richardson P."/>
            <person name="Chisholm S.W."/>
        </authorList>
    </citation>
    <scope>NUCLEOTIDE SEQUENCE [LARGE SCALE GENOMIC DNA]</scope>
    <source>
        <strain evidence="6">MIT 9303</strain>
    </source>
</reference>
<organism evidence="6">
    <name type="scientific">Prochlorococcus marinus (strain MIT 9303)</name>
    <dbReference type="NCBI Taxonomy" id="59922"/>
    <lineage>
        <taxon>Bacteria</taxon>
        <taxon>Bacillati</taxon>
        <taxon>Cyanobacteriota</taxon>
        <taxon>Cyanophyceae</taxon>
        <taxon>Synechococcales</taxon>
        <taxon>Prochlorococcaceae</taxon>
        <taxon>Prochlorococcus</taxon>
    </lineage>
</organism>
<dbReference type="GO" id="GO:0016987">
    <property type="term" value="F:sigma factor activity"/>
    <property type="evidence" value="ECO:0007669"/>
    <property type="project" value="UniProtKB-KW"/>
</dbReference>
<dbReference type="Proteomes" id="UP000002274">
    <property type="component" value="Chromosome"/>
</dbReference>
<evidence type="ECO:0000256" key="4">
    <source>
        <dbReference type="ARBA" id="ARBA00023163"/>
    </source>
</evidence>
<dbReference type="SUPFAM" id="SSF88659">
    <property type="entry name" value="Sigma3 and sigma4 domains of RNA polymerase sigma factors"/>
    <property type="match status" value="1"/>
</dbReference>
<dbReference type="Gene3D" id="1.20.120.1810">
    <property type="match status" value="1"/>
</dbReference>
<dbReference type="Gene3D" id="1.20.140.160">
    <property type="match status" value="1"/>
</dbReference>
<dbReference type="EMBL" id="CP000554">
    <property type="protein sequence ID" value="ABM78173.1"/>
    <property type="molecule type" value="Genomic_DNA"/>
</dbReference>
<dbReference type="NCBIfam" id="TIGR02937">
    <property type="entry name" value="sigma70-ECF"/>
    <property type="match status" value="1"/>
</dbReference>
<dbReference type="Pfam" id="PF04542">
    <property type="entry name" value="Sigma70_r2"/>
    <property type="match status" value="1"/>
</dbReference>
<dbReference type="PANTHER" id="PTHR30385">
    <property type="entry name" value="SIGMA FACTOR F FLAGELLAR"/>
    <property type="match status" value="1"/>
</dbReference>
<dbReference type="PIRSF" id="PIRSF000770">
    <property type="entry name" value="RNA_pol_sigma-SigE/K"/>
    <property type="match status" value="1"/>
</dbReference>
<dbReference type="BioCyc" id="PMAR59922:G1G80-1232-MONOMER"/>
<evidence type="ECO:0000313" key="6">
    <source>
        <dbReference type="EMBL" id="ABM78173.1"/>
    </source>
</evidence>
<evidence type="ECO:0000259" key="5">
    <source>
        <dbReference type="Pfam" id="PF04542"/>
    </source>
</evidence>
<dbReference type="InterPro" id="IPR000943">
    <property type="entry name" value="RNA_pol_sigma70"/>
</dbReference>
<accession>A2C9L3</accession>
<sequence>MSIESQVMAQTSYKTLLRKRAKCSRYQRSLSLPESIQKRNQAVIEHLGLAHLAATRQATRGGEELDDLIQEARLGLIMAMEKFDANRGFKVSSYAMARANGQILHFRRDRSQIVRVPWRLRDLYTRGMRLQQMQQNDGLNPLTEEQLAAQLNVSSDRWHQAAEAVWQTNLVSLDAKETSTAGNHAEKRVSLLELLKSPKQKEPDLQQQWLKKAIERLTPHQQHLLYAHYIDDISLRQLAKREKMKENMLRRVLRGLIKQLQLWSTNKSD</sequence>
<dbReference type="HOGENOM" id="CLU_014793_8_5_3"/>
<protein>
    <submittedName>
        <fullName evidence="6">Putative type III sigma factor</fullName>
    </submittedName>
</protein>
<name>A2C9L3_PROM3</name>
<evidence type="ECO:0000256" key="1">
    <source>
        <dbReference type="ARBA" id="ARBA00023015"/>
    </source>
</evidence>
<keyword evidence="2" id="KW-0731">Sigma factor</keyword>
<keyword evidence="4" id="KW-0804">Transcription</keyword>
<dbReference type="STRING" id="59922.P9303_14271"/>
<proteinExistence type="predicted"/>
<dbReference type="GO" id="GO:0003677">
    <property type="term" value="F:DNA binding"/>
    <property type="evidence" value="ECO:0007669"/>
    <property type="project" value="UniProtKB-KW"/>
</dbReference>
<keyword evidence="3" id="KW-0238">DNA-binding</keyword>
<evidence type="ECO:0000256" key="2">
    <source>
        <dbReference type="ARBA" id="ARBA00023082"/>
    </source>
</evidence>
<dbReference type="InterPro" id="IPR014284">
    <property type="entry name" value="RNA_pol_sigma-70_dom"/>
</dbReference>
<dbReference type="SUPFAM" id="SSF88946">
    <property type="entry name" value="Sigma2 domain of RNA polymerase sigma factors"/>
    <property type="match status" value="1"/>
</dbReference>
<evidence type="ECO:0000256" key="3">
    <source>
        <dbReference type="ARBA" id="ARBA00023125"/>
    </source>
</evidence>
<dbReference type="AlphaFoldDB" id="A2C9L3"/>
<dbReference type="InterPro" id="IPR013325">
    <property type="entry name" value="RNA_pol_sigma_r2"/>
</dbReference>
<keyword evidence="1" id="KW-0805">Transcription regulation</keyword>
<dbReference type="GO" id="GO:0006352">
    <property type="term" value="P:DNA-templated transcription initiation"/>
    <property type="evidence" value="ECO:0007669"/>
    <property type="project" value="InterPro"/>
</dbReference>
<gene>
    <name evidence="6" type="ordered locus">P9303_14271</name>
</gene>
<dbReference type="InterPro" id="IPR007627">
    <property type="entry name" value="RNA_pol_sigma70_r2"/>
</dbReference>